<reference evidence="2" key="1">
    <citation type="journal article" date="2019" name="PLoS Negl. Trop. Dis.">
        <title>Revisiting the worldwide diversity of Leptospira species in the environment.</title>
        <authorList>
            <person name="Vincent A.T."/>
            <person name="Schiettekatte O."/>
            <person name="Bourhy P."/>
            <person name="Veyrier F.J."/>
            <person name="Picardeau M."/>
        </authorList>
    </citation>
    <scope>NUCLEOTIDE SEQUENCE [LARGE SCALE GENOMIC DNA]</scope>
    <source>
        <strain evidence="2">201702476</strain>
    </source>
</reference>
<protein>
    <recommendedName>
        <fullName evidence="4">DUF3078 domain-containing protein</fullName>
    </recommendedName>
</protein>
<dbReference type="AlphaFoldDB" id="A0A4V3JR51"/>
<comment type="caution">
    <text evidence="2">The sequence shown here is derived from an EMBL/GenBank/DDBJ whole genome shotgun (WGS) entry which is preliminary data.</text>
</comment>
<evidence type="ECO:0000256" key="1">
    <source>
        <dbReference type="SAM" id="SignalP"/>
    </source>
</evidence>
<evidence type="ECO:0000313" key="2">
    <source>
        <dbReference type="EMBL" id="TGL58555.1"/>
    </source>
</evidence>
<evidence type="ECO:0000313" key="3">
    <source>
        <dbReference type="Proteomes" id="UP000297693"/>
    </source>
</evidence>
<keyword evidence="1" id="KW-0732">Signal</keyword>
<dbReference type="Proteomes" id="UP000297693">
    <property type="component" value="Unassembled WGS sequence"/>
</dbReference>
<name>A0A4V3JR51_9LEPT</name>
<proteinExistence type="predicted"/>
<evidence type="ECO:0008006" key="4">
    <source>
        <dbReference type="Google" id="ProtNLM"/>
    </source>
</evidence>
<dbReference type="OrthoDB" id="334123at2"/>
<dbReference type="EMBL" id="RQGD01000033">
    <property type="protein sequence ID" value="TGL58555.1"/>
    <property type="molecule type" value="Genomic_DNA"/>
</dbReference>
<accession>A0A4V3JR51</accession>
<gene>
    <name evidence="2" type="ORF">EHQ58_10485</name>
</gene>
<feature type="chain" id="PRO_5020201925" description="DUF3078 domain-containing protein" evidence="1">
    <location>
        <begin position="20"/>
        <end position="338"/>
    </location>
</feature>
<dbReference type="RefSeq" id="WP_135623855.1">
    <property type="nucleotide sequence ID" value="NZ_RQGD01000033.1"/>
</dbReference>
<sequence>MKSILLFFLSIGLSMPVFAQAGKLDKSVFRLKLAGVSGIYNSDWEKRNQDLSFVYWKLLEENWKDQNRGTGYRLGADYYASLKDPLFTHLLFGLSLSNLKGSFPTNRYNDTQIENLNYKSNLQQIELTFGTVISVFEPFRVIPKFVHRSINQTLTANKTIIISDTVDFGLIQGKESVQGRESSGYLGFGMEYDLTPNLTIYFDSLLFNNVLFQSSGKYSLASSSEGYLVSNGTVGVSNRVDGSSGSYKTHGNRFLLGTSLRVSDSTRIFVSAERDTIFTQIGTPFGTNLVVTSILSSRTVSATTDTINKTLAENLIYPIRQKIENTTIQIGISKDIDL</sequence>
<feature type="signal peptide" evidence="1">
    <location>
        <begin position="1"/>
        <end position="19"/>
    </location>
</feature>
<organism evidence="2 3">
    <name type="scientific">Leptospira ognonensis</name>
    <dbReference type="NCBI Taxonomy" id="2484945"/>
    <lineage>
        <taxon>Bacteria</taxon>
        <taxon>Pseudomonadati</taxon>
        <taxon>Spirochaetota</taxon>
        <taxon>Spirochaetia</taxon>
        <taxon>Leptospirales</taxon>
        <taxon>Leptospiraceae</taxon>
        <taxon>Leptospira</taxon>
    </lineage>
</organism>
<keyword evidence="3" id="KW-1185">Reference proteome</keyword>